<evidence type="ECO:0000256" key="2">
    <source>
        <dbReference type="SAM" id="SignalP"/>
    </source>
</evidence>
<accession>A0A9N8RS18</accession>
<dbReference type="EMBL" id="CAJQZC010000001">
    <property type="protein sequence ID" value="CAG4887846.1"/>
    <property type="molecule type" value="Genomic_DNA"/>
</dbReference>
<evidence type="ECO:0000256" key="1">
    <source>
        <dbReference type="SAM" id="MobiDB-lite"/>
    </source>
</evidence>
<name>A0A9N8RS18_9BURK</name>
<organism evidence="3 4">
    <name type="scientific">Paraburkholderia saeva</name>
    <dbReference type="NCBI Taxonomy" id="2777537"/>
    <lineage>
        <taxon>Bacteria</taxon>
        <taxon>Pseudomonadati</taxon>
        <taxon>Pseudomonadota</taxon>
        <taxon>Betaproteobacteria</taxon>
        <taxon>Burkholderiales</taxon>
        <taxon>Burkholderiaceae</taxon>
        <taxon>Paraburkholderia</taxon>
    </lineage>
</organism>
<protein>
    <submittedName>
        <fullName evidence="3">Uncharacterized protein</fullName>
    </submittedName>
</protein>
<dbReference type="AlphaFoldDB" id="A0A9N8RS18"/>
<proteinExistence type="predicted"/>
<sequence>MKRRMLLVGVLATVAAQGGLANTATDNVAWSARSVEANSAAPECSAYGRSPIANKSPESDSVGHALKVAGTIAATAALSTVAHYGGAAPNPCRSIRP</sequence>
<evidence type="ECO:0000313" key="4">
    <source>
        <dbReference type="Proteomes" id="UP000789704"/>
    </source>
</evidence>
<comment type="caution">
    <text evidence="3">The sequence shown here is derived from an EMBL/GenBank/DDBJ whole genome shotgun (WGS) entry which is preliminary data.</text>
</comment>
<keyword evidence="2" id="KW-0732">Signal</keyword>
<evidence type="ECO:0000313" key="3">
    <source>
        <dbReference type="EMBL" id="CAG4887846.1"/>
    </source>
</evidence>
<reference evidence="3" key="1">
    <citation type="submission" date="2021-04" db="EMBL/GenBank/DDBJ databases">
        <authorList>
            <person name="Vanwijnsberghe S."/>
        </authorList>
    </citation>
    <scope>NUCLEOTIDE SEQUENCE</scope>
    <source>
        <strain evidence="3">LMG 31841</strain>
    </source>
</reference>
<gene>
    <name evidence="3" type="ORF">LMG31841_00530</name>
</gene>
<dbReference type="Proteomes" id="UP000789704">
    <property type="component" value="Unassembled WGS sequence"/>
</dbReference>
<feature type="signal peptide" evidence="2">
    <location>
        <begin position="1"/>
        <end position="21"/>
    </location>
</feature>
<feature type="chain" id="PRO_5040253468" evidence="2">
    <location>
        <begin position="22"/>
        <end position="97"/>
    </location>
</feature>
<keyword evidence="4" id="KW-1185">Reference proteome</keyword>
<feature type="region of interest" description="Disordered" evidence="1">
    <location>
        <begin position="40"/>
        <end position="60"/>
    </location>
</feature>